<dbReference type="InterPro" id="IPR036390">
    <property type="entry name" value="WH_DNA-bd_sf"/>
</dbReference>
<feature type="domain" description="DEP" evidence="16">
    <location>
        <begin position="20"/>
        <end position="98"/>
    </location>
</feature>
<comment type="catalytic activity">
    <reaction evidence="11">
        <text>L-threonyl-[protein] + ATP = O-phospho-L-threonyl-[protein] + ADP + H(+)</text>
        <dbReference type="Rhea" id="RHEA:46608"/>
        <dbReference type="Rhea" id="RHEA-COMP:11060"/>
        <dbReference type="Rhea" id="RHEA-COMP:11605"/>
        <dbReference type="ChEBI" id="CHEBI:15378"/>
        <dbReference type="ChEBI" id="CHEBI:30013"/>
        <dbReference type="ChEBI" id="CHEBI:30616"/>
        <dbReference type="ChEBI" id="CHEBI:61977"/>
        <dbReference type="ChEBI" id="CHEBI:456216"/>
        <dbReference type="EC" id="2.7.11.1"/>
    </reaction>
</comment>
<dbReference type="Pfam" id="PF16095">
    <property type="entry name" value="COR-A"/>
    <property type="match status" value="1"/>
</dbReference>
<dbReference type="SUPFAM" id="SSF56112">
    <property type="entry name" value="Protein kinase-like (PK-like)"/>
    <property type="match status" value="1"/>
</dbReference>
<proteinExistence type="inferred from homology"/>
<dbReference type="GO" id="GO:0005737">
    <property type="term" value="C:cytoplasm"/>
    <property type="evidence" value="ECO:0007669"/>
    <property type="project" value="UniProtKB-ARBA"/>
</dbReference>
<dbReference type="SMART" id="SM00220">
    <property type="entry name" value="S_TKc"/>
    <property type="match status" value="1"/>
</dbReference>
<dbReference type="InterPro" id="IPR051681">
    <property type="entry name" value="Ser/Thr_Kinases-Pseudokinases"/>
</dbReference>
<dbReference type="InterPro" id="IPR001245">
    <property type="entry name" value="Ser-Thr/Tyr_kinase_cat_dom"/>
</dbReference>
<feature type="compositionally biased region" description="Basic and acidic residues" evidence="14">
    <location>
        <begin position="106"/>
        <end position="119"/>
    </location>
</feature>
<dbReference type="GO" id="GO:0005524">
    <property type="term" value="F:ATP binding"/>
    <property type="evidence" value="ECO:0007669"/>
    <property type="project" value="UniProtKB-UniRule"/>
</dbReference>
<feature type="region of interest" description="Disordered" evidence="14">
    <location>
        <begin position="100"/>
        <end position="119"/>
    </location>
</feature>
<dbReference type="Gene3D" id="3.40.50.300">
    <property type="entry name" value="P-loop containing nucleotide triphosphate hydrolases"/>
    <property type="match status" value="1"/>
</dbReference>
<keyword evidence="7 13" id="KW-0547">Nucleotide-binding</keyword>
<dbReference type="InterPro" id="IPR008271">
    <property type="entry name" value="Ser/Thr_kinase_AS"/>
</dbReference>
<gene>
    <name evidence="18" type="ORF">DLAC_05125</name>
</gene>
<evidence type="ECO:0000256" key="10">
    <source>
        <dbReference type="ARBA" id="ARBA00023134"/>
    </source>
</evidence>
<feature type="region of interest" description="Disordered" evidence="14">
    <location>
        <begin position="240"/>
        <end position="268"/>
    </location>
</feature>
<evidence type="ECO:0000256" key="6">
    <source>
        <dbReference type="ARBA" id="ARBA00022737"/>
    </source>
</evidence>
<accession>A0A151ZIE9</accession>
<evidence type="ECO:0000256" key="7">
    <source>
        <dbReference type="ARBA" id="ARBA00022741"/>
    </source>
</evidence>
<feature type="region of interest" description="Disordered" evidence="14">
    <location>
        <begin position="607"/>
        <end position="637"/>
    </location>
</feature>
<keyword evidence="4" id="KW-0433">Leucine-rich repeat</keyword>
<dbReference type="Gene3D" id="3.80.10.10">
    <property type="entry name" value="Ribonuclease Inhibitor"/>
    <property type="match status" value="2"/>
</dbReference>
<keyword evidence="6" id="KW-0677">Repeat</keyword>
<dbReference type="FunCoup" id="A0A151ZIE9">
    <property type="interactions" value="82"/>
</dbReference>
<dbReference type="SUPFAM" id="SSF46785">
    <property type="entry name" value="Winged helix' DNA-binding domain"/>
    <property type="match status" value="2"/>
</dbReference>
<evidence type="ECO:0000256" key="12">
    <source>
        <dbReference type="ARBA" id="ARBA00048679"/>
    </source>
</evidence>
<feature type="compositionally biased region" description="Low complexity" evidence="14">
    <location>
        <begin position="996"/>
        <end position="1009"/>
    </location>
</feature>
<evidence type="ECO:0000313" key="19">
    <source>
        <dbReference type="Proteomes" id="UP000076078"/>
    </source>
</evidence>
<protein>
    <recommendedName>
        <fullName evidence="2">non-specific serine/threonine protein kinase</fullName>
        <ecNumber evidence="2">2.7.11.1</ecNumber>
    </recommendedName>
</protein>
<reference evidence="18 19" key="1">
    <citation type="submission" date="2015-12" db="EMBL/GenBank/DDBJ databases">
        <title>Dictyostelia acquired genes for synthesis and detection of signals that induce cell-type specialization by lateral gene transfer from prokaryotes.</title>
        <authorList>
            <person name="Gloeckner G."/>
            <person name="Schaap P."/>
        </authorList>
    </citation>
    <scope>NUCLEOTIDE SEQUENCE [LARGE SCALE GENOMIC DNA]</scope>
    <source>
        <strain evidence="18 19">TK</strain>
    </source>
</reference>
<feature type="domain" description="DEP" evidence="16">
    <location>
        <begin position="156"/>
        <end position="237"/>
    </location>
</feature>
<dbReference type="EC" id="2.7.11.1" evidence="2"/>
<dbReference type="InterPro" id="IPR003591">
    <property type="entry name" value="Leu-rich_rpt_typical-subtyp"/>
</dbReference>
<feature type="domain" description="Roc" evidence="17">
    <location>
        <begin position="513"/>
        <end position="765"/>
    </location>
</feature>
<keyword evidence="8" id="KW-0418">Kinase</keyword>
<evidence type="ECO:0000259" key="16">
    <source>
        <dbReference type="PROSITE" id="PS50186"/>
    </source>
</evidence>
<organism evidence="18 19">
    <name type="scientific">Tieghemostelium lacteum</name>
    <name type="common">Slime mold</name>
    <name type="synonym">Dictyostelium lacteum</name>
    <dbReference type="NCBI Taxonomy" id="361077"/>
    <lineage>
        <taxon>Eukaryota</taxon>
        <taxon>Amoebozoa</taxon>
        <taxon>Evosea</taxon>
        <taxon>Eumycetozoa</taxon>
        <taxon>Dictyostelia</taxon>
        <taxon>Dictyosteliales</taxon>
        <taxon>Raperosteliaceae</taxon>
        <taxon>Tieghemostelium</taxon>
    </lineage>
</organism>
<evidence type="ECO:0000256" key="2">
    <source>
        <dbReference type="ARBA" id="ARBA00012513"/>
    </source>
</evidence>
<dbReference type="InterPro" id="IPR017441">
    <property type="entry name" value="Protein_kinase_ATP_BS"/>
</dbReference>
<dbReference type="InterPro" id="IPR001611">
    <property type="entry name" value="Leu-rich_rpt"/>
</dbReference>
<comment type="similarity">
    <text evidence="1">Belongs to the protein kinase superfamily. TKL Ser/Thr protein kinase family. ROCO subfamily.</text>
</comment>
<evidence type="ECO:0000256" key="9">
    <source>
        <dbReference type="ARBA" id="ARBA00022840"/>
    </source>
</evidence>
<dbReference type="InterPro" id="IPR000591">
    <property type="entry name" value="DEP_dom"/>
</dbReference>
<dbReference type="PROSITE" id="PS50186">
    <property type="entry name" value="DEP"/>
    <property type="match status" value="2"/>
</dbReference>
<evidence type="ECO:0000256" key="11">
    <source>
        <dbReference type="ARBA" id="ARBA00047899"/>
    </source>
</evidence>
<dbReference type="Pfam" id="PF07714">
    <property type="entry name" value="PK_Tyr_Ser-Thr"/>
    <property type="match status" value="1"/>
</dbReference>
<dbReference type="PROSITE" id="PS51424">
    <property type="entry name" value="ROC"/>
    <property type="match status" value="1"/>
</dbReference>
<dbReference type="SMART" id="SM00369">
    <property type="entry name" value="LRR_TYP"/>
    <property type="match status" value="3"/>
</dbReference>
<dbReference type="InterPro" id="IPR011009">
    <property type="entry name" value="Kinase-like_dom_sf"/>
</dbReference>
<feature type="compositionally biased region" description="Low complexity" evidence="14">
    <location>
        <begin position="1019"/>
        <end position="1030"/>
    </location>
</feature>
<dbReference type="PROSITE" id="PS00107">
    <property type="entry name" value="PROTEIN_KINASE_ATP"/>
    <property type="match status" value="1"/>
</dbReference>
<keyword evidence="10" id="KW-0342">GTP-binding</keyword>
<dbReference type="SUPFAM" id="SSF52058">
    <property type="entry name" value="L domain-like"/>
    <property type="match status" value="1"/>
</dbReference>
<evidence type="ECO:0000259" key="17">
    <source>
        <dbReference type="PROSITE" id="PS51424"/>
    </source>
</evidence>
<dbReference type="InterPro" id="IPR057263">
    <property type="entry name" value="COR-B"/>
</dbReference>
<dbReference type="InterPro" id="IPR036388">
    <property type="entry name" value="WH-like_DNA-bd_sf"/>
</dbReference>
<evidence type="ECO:0000256" key="1">
    <source>
        <dbReference type="ARBA" id="ARBA00008171"/>
    </source>
</evidence>
<dbReference type="Proteomes" id="UP000076078">
    <property type="component" value="Unassembled WGS sequence"/>
</dbReference>
<evidence type="ECO:0000256" key="5">
    <source>
        <dbReference type="ARBA" id="ARBA00022679"/>
    </source>
</evidence>
<dbReference type="Pfam" id="PF00610">
    <property type="entry name" value="DEP"/>
    <property type="match status" value="1"/>
</dbReference>
<dbReference type="InterPro" id="IPR032171">
    <property type="entry name" value="COR-A"/>
</dbReference>
<evidence type="ECO:0000256" key="8">
    <source>
        <dbReference type="ARBA" id="ARBA00022777"/>
    </source>
</evidence>
<dbReference type="InParanoid" id="A0A151ZIE9"/>
<dbReference type="InterPro" id="IPR027417">
    <property type="entry name" value="P-loop_NTPase"/>
</dbReference>
<feature type="region of interest" description="Disordered" evidence="14">
    <location>
        <begin position="996"/>
        <end position="1030"/>
    </location>
</feature>
<dbReference type="GO" id="GO:0005525">
    <property type="term" value="F:GTP binding"/>
    <property type="evidence" value="ECO:0007669"/>
    <property type="project" value="UniProtKB-KW"/>
</dbReference>
<dbReference type="OrthoDB" id="4062651at2759"/>
<dbReference type="PRINTS" id="PR00109">
    <property type="entry name" value="TYRKINASE"/>
</dbReference>
<feature type="domain" description="Protein kinase" evidence="15">
    <location>
        <begin position="1291"/>
        <end position="1627"/>
    </location>
</feature>
<sequence>MDSSILCEEDIEQLKVKIQSKDGFLVKDRRYLFKTYKNSFVGYEAVDWIYTNISGMKSREDSVKLGQKLLDTGIFSIVSGQGTDMTFKDDYVFFEFKKPSTTSPKSTKEKDSNITKSDKKVVQPSLTSSQVKTKSLEDFNLAKDELIQLGLDLINNERGLKTQKKKKNPLGATMTTIFTGQQMVDWLVKKLEISRKEATNIANSLMNLNIFMESPTNNNNNSSKDNQKEMSFTQFLQSLSSGSASTTPNLTTSTHTSPNVFSQGSSPLSLSTSSLPSFYNPSTPKPLEDNSDVYYEFLVKPESIINHVSIKKLDELCLAHKSLQTIPTTIINTSKYLKILDFSFNNLSDYNQLESVSTLFGLESCNLSHNDLNNLPSSFNRLEHLQRLNLSHNSFTQIPMVVFQIVSIRELLLASNHLTVISELIGRLNLLETFDLSNNKLSKIPKEIGLLSQLVRLNISGYNKITELPAFLSSIPTLEALEFNQETVKFPAKTITSKGFPHIIGYLRDLYEGTVTLPYLKLIVLGPEKSGKSSLIRSLTKSQSKATSKQGSSNLLKKVSSADAFSNDPFEITEWNLEIPEKASSSKLTVPGLPTSMSFGSLSSLQQQGSTLSNPLNSTIPSSPKEKKRSNSGTSPQKRQLKLLAYDFKFPSSEAYHHTHSFFLSERAFYLITFDINKDPLQSNLEFWINSIKSKAPNAPIYLVATMIDNYHQSANGDIMKPLSEVESFLNSRLLEVTGVIGISSQSNRNIDLLKQEIHQTLLQQSWINEKIPSIYLTLESNLQEEAKKRQPPIVSWDEYQNIAKMSNFANSTEKLIRATNTLNRWGSILWLDDSKSNLRDYVILKPQWLSDCFSQLVQSRHTLIGQDAILQLSSLRQIWKPNLIPESYHYKILKILERFQILYTLKNQQTSSLSPTSQYMESHDFHKSLPQLSLFNTSTTGSTSVGGSSSINLGIGASLNFQKETEQLQQQQQQQLPIVQGLNFLSLSSSSFVQPPQSSTTSSSTSLSHTPNYNFNQSASSSSPNSNLASPVLSSSSMGAFVHPSLIEHFSNNPLLNQSPKSLRNSFKPPAKPLSISSDTVNFNFPFNRVILPCLLPSAKPSQLGSLWDTWSGDDQHQIGRYFQFINSPRICFERLMVRFLYLMDPILYWSQGILFRKNQTKQETFKGSMTNCGTLVEYDSASRQLSILVRGPEFETCAKLFQIILEHVDTILKDYQIHLHHTYIPCSCSVTCRNSPSLYPMDLIESSFERGESSTKCTQTQLMVSLSKIAPDITLSSVSSTKKITKEDLVNLEEIGVGGFSKVYRGLFKGNQVVAIKQLNFERMDLTDPIQFINNNNNSISSTGTGSSFGQYSSLSSSGSIGRFVGSIQQQKLLHRHESASSISSTSSDKSEDSSITQSRLTAINEFRREVWLMSSLSHPNIVPMKGFCFQPYSIVMEYMDLGNLSTYLLAKKQEGTTLSWPVILKIASDVASGMSYLHNSTPPLVHRDLKSPNILLSTIPDEPYITAKVSDFGLSRSVVQGFVSKVVDNPTWLAPEVLKAHEYNEKGDVYSFGMILWELYHMEIPFDEYDFKFMSTLEDNIVAGLRPTIRDNCNAQFADLITRCWNSDPFLRPSFDHILKHLQEIQLSYNNNNNTINNNNTTIII</sequence>
<dbReference type="SUPFAM" id="SSF52540">
    <property type="entry name" value="P-loop containing nucleoside triphosphate hydrolases"/>
    <property type="match status" value="1"/>
</dbReference>
<comment type="catalytic activity">
    <reaction evidence="12">
        <text>L-seryl-[protein] + ATP = O-phospho-L-seryl-[protein] + ADP + H(+)</text>
        <dbReference type="Rhea" id="RHEA:17989"/>
        <dbReference type="Rhea" id="RHEA-COMP:9863"/>
        <dbReference type="Rhea" id="RHEA-COMP:11604"/>
        <dbReference type="ChEBI" id="CHEBI:15378"/>
        <dbReference type="ChEBI" id="CHEBI:29999"/>
        <dbReference type="ChEBI" id="CHEBI:30616"/>
        <dbReference type="ChEBI" id="CHEBI:83421"/>
        <dbReference type="ChEBI" id="CHEBI:456216"/>
        <dbReference type="EC" id="2.7.11.1"/>
    </reaction>
</comment>
<dbReference type="Pfam" id="PF25497">
    <property type="entry name" value="COR-B"/>
    <property type="match status" value="1"/>
</dbReference>
<evidence type="ECO:0000256" key="13">
    <source>
        <dbReference type="PROSITE-ProRule" id="PRU10141"/>
    </source>
</evidence>
<dbReference type="GO" id="GO:0004674">
    <property type="term" value="F:protein serine/threonine kinase activity"/>
    <property type="evidence" value="ECO:0007669"/>
    <property type="project" value="UniProtKB-KW"/>
</dbReference>
<dbReference type="PROSITE" id="PS50011">
    <property type="entry name" value="PROTEIN_KINASE_DOM"/>
    <property type="match status" value="1"/>
</dbReference>
<dbReference type="STRING" id="361077.A0A151ZIE9"/>
<feature type="binding site" evidence="13">
    <location>
        <position position="1319"/>
    </location>
    <ligand>
        <name>ATP</name>
        <dbReference type="ChEBI" id="CHEBI:30616"/>
    </ligand>
</feature>
<name>A0A151ZIE9_TIELA</name>
<evidence type="ECO:0000256" key="14">
    <source>
        <dbReference type="SAM" id="MobiDB-lite"/>
    </source>
</evidence>
<dbReference type="OMA" id="MEPIVYW"/>
<evidence type="ECO:0000259" key="15">
    <source>
        <dbReference type="PROSITE" id="PS50011"/>
    </source>
</evidence>
<keyword evidence="9 13" id="KW-0067">ATP-binding</keyword>
<evidence type="ECO:0000256" key="4">
    <source>
        <dbReference type="ARBA" id="ARBA00022614"/>
    </source>
</evidence>
<keyword evidence="5" id="KW-0808">Transferase</keyword>
<evidence type="ECO:0000256" key="3">
    <source>
        <dbReference type="ARBA" id="ARBA00022527"/>
    </source>
</evidence>
<dbReference type="Gene3D" id="3.30.310.200">
    <property type="match status" value="1"/>
</dbReference>
<dbReference type="Gene3D" id="3.30.200.20">
    <property type="entry name" value="Phosphorylase Kinase, domain 1"/>
    <property type="match status" value="2"/>
</dbReference>
<feature type="compositionally biased region" description="Low complexity" evidence="14">
    <location>
        <begin position="243"/>
        <end position="257"/>
    </location>
</feature>
<dbReference type="Gene3D" id="1.10.10.10">
    <property type="entry name" value="Winged helix-like DNA-binding domain superfamily/Winged helix DNA-binding domain"/>
    <property type="match status" value="2"/>
</dbReference>
<evidence type="ECO:0000313" key="18">
    <source>
        <dbReference type="EMBL" id="KYQ93736.1"/>
    </source>
</evidence>
<keyword evidence="3" id="KW-0723">Serine/threonine-protein kinase</keyword>
<dbReference type="PROSITE" id="PS51450">
    <property type="entry name" value="LRR"/>
    <property type="match status" value="2"/>
</dbReference>
<dbReference type="GO" id="GO:0035556">
    <property type="term" value="P:intracellular signal transduction"/>
    <property type="evidence" value="ECO:0007669"/>
    <property type="project" value="InterPro"/>
</dbReference>
<dbReference type="SMART" id="SM00049">
    <property type="entry name" value="DEP"/>
    <property type="match status" value="2"/>
</dbReference>
<comment type="caution">
    <text evidence="18">The sequence shown here is derived from an EMBL/GenBank/DDBJ whole genome shotgun (WGS) entry which is preliminary data.</text>
</comment>
<dbReference type="CDD" id="cd13999">
    <property type="entry name" value="STKc_MAP3K-like"/>
    <property type="match status" value="1"/>
</dbReference>
<dbReference type="Pfam" id="PF08477">
    <property type="entry name" value="Roc"/>
    <property type="match status" value="1"/>
</dbReference>
<dbReference type="Gene3D" id="1.10.510.10">
    <property type="entry name" value="Transferase(Phosphotransferase) domain 1"/>
    <property type="match status" value="1"/>
</dbReference>
<keyword evidence="19" id="KW-1185">Reference proteome</keyword>
<dbReference type="InterPro" id="IPR000719">
    <property type="entry name" value="Prot_kinase_dom"/>
</dbReference>
<dbReference type="CDD" id="cd04371">
    <property type="entry name" value="DEP"/>
    <property type="match status" value="2"/>
</dbReference>
<dbReference type="EMBL" id="LODT01000025">
    <property type="protein sequence ID" value="KYQ93736.1"/>
    <property type="molecule type" value="Genomic_DNA"/>
</dbReference>
<dbReference type="PANTHER" id="PTHR44329">
    <property type="entry name" value="SERINE/THREONINE-PROTEIN KINASE TNNI3K-RELATED"/>
    <property type="match status" value="1"/>
</dbReference>
<dbReference type="InterPro" id="IPR020859">
    <property type="entry name" value="ROC"/>
</dbReference>
<dbReference type="InterPro" id="IPR032675">
    <property type="entry name" value="LRR_dom_sf"/>
</dbReference>
<dbReference type="PROSITE" id="PS00108">
    <property type="entry name" value="PROTEIN_KINASE_ST"/>
    <property type="match status" value="1"/>
</dbReference>